<protein>
    <submittedName>
        <fullName evidence="4">DIL domain</fullName>
    </submittedName>
</protein>
<comment type="caution">
    <text evidence="4">The sequence shown here is derived from an EMBL/GenBank/DDBJ whole genome shotgun (WGS) entry which is preliminary data.</text>
</comment>
<sequence>VGSANGVALQLYGPHIQPRHCVITNTDGVTSLTPCHVDAHIYVNGQRIHQTVILTHGSLIKFGNSNTYRFLDPSQEERSRHAANVDSARIYDRSPRALSPTEPNRENFETTFDLEGNVETVSTASGAREDNRSLGSSSENRLSGIDRYSRGQDPILPAVLEFPEDPQELFLARAITHLDVTTPTFRLAPAYTLYLCARYRASTHYRPELTPTERAQKLTLLLQHAAKLIRHTVQDRSTESVSQAFWLANASELLHFLKSDRHVSAFSLQAQDTLADSVQLAFRNLVACLTDELNSVMTNLMSDAADDHPREIISVLSSAMNLLRKCRVNAALTIQLFSQLFHWISARSLSTIINNPQLCTRTFGVKLFDRLRNLQAWAESQGLELAAECHLAKIVQCAHLLQAPKYTADDLAKLSAACFKLNSLQLRALLTQYKGGIGEQVAPAPLLEHAARAAESVADELARAEGREVKLHEDSAPPLQLLLPDDGFSCDVVQGVPPGLADFLHPLQASGLCRLAAQPTSSGHWTVYMSAPRPPSALSTTQPEVQVIRLHKTGGGMGLSIVAAKGAGQERLGIYIKSVVPGGAADRDGRLAAGDQLLSVDGQSLLGITQEKAAEFLVRTGSVVTLEVAKGGAVYHGLATLLQQPSPTPHRATDTGSQESLYGGHRYRMYTPPITKPKNNVFFNSDDNLYRTETRQLAIPRIQIDCEPEFKLQITDFSEPYPRDVTFEYEDEFKPLGLSSDYNDYDNPSSTKPLELWKDKSSSFSKQKSYSLDIKNSSFFDMDHCSESDAYLTISNNSKKLKQLSNSLQDLSSSTSSINSVIHESNLDLSQLDSPIKQRNWKSPDEIRHGYVKSLARHFECAFDRKRIIPCTASVPNLSKLRDNEDENRIDKHKRYKSATQLTTKLSEYERDMLQRLLQDWSIHGSEGINPEEIDLKTDDIESSTLRKYIVHNDTNESILSTNAMETAQETHIDIKADPSLNTPDEPKLKRLLFSELHNKRAIEYSKDDIYSSSCNLCNKRGDEKFKFYQRNLTSEDYTRYFNSNLKKTDKPFYSEPDLSPKTRGKLIRDNLIYVAKYNSETNVNKPISFDMDIMHKCKYRNCIFNSDHFSNLGPNIKNSKETCTNKQTNISNKILDVNDDVKNNCSIENIDKNRNDKKLKGILKNSNEGLNTESQKDSSTREPIFLKNINRRYSEIIDTKTFNNSLVRCGSLERFTNFQLLNQAKPCDWKKFPESYIVTRRKASNNNEKSDSDKTKLFRNDSLTRNRVKGGKPKVLVLKKKYYPKTWKSCSDIKRTRNRVKGGKPKVLVLKKKYYPKTWKSCSDIKSRQKPIRKCCRYAKTTCPILRGTPETKRRTQSCADVSIKDDVYLGFKYADIGNFDWPRRMSERDLPSRVDAERTIPSSKSVPALHHISPASDQPRTGSHDVFNPGYSRTSSNNSINTNSATPTVQNGAITNQNNLRSRSTHNLLQQDAGFYQNLSIYRNKMPSPQQLGDRTSALRSSQNSLQSNVTNSQRPMSAHYHNPPPASTATGRLPLHQSIPNLKSPQESRTYIPNSQQNYSVNYGNQGSSINYPLNQTYGNQTYGTQKPNYDRTIAGQYPSESQNYTNSPYTKQHDEHKYATYGQRNEGSYPSPNMQTYSTNMQQPLHINANGQRTEEMGRHDMRYNTGLLREDYRQTPPQRNEDMMGYSSTNNVRTQDAQSQQNKPQDMINRHEDFNRANEMRTSKSEDMLRQYSASQNDMFRYASSGNIKDKTDSARPTDVYQNRINNDDRKDDTRANTNMRGQAKLAEMGEEVRRRQNRNLPNQFHSPNNAYYQQHQQYYSQQTHSQQNFVPTHIQIAQNTQSMQNLNLSQNYQPNATYPGSNYASTQQYPNQNYAVTNQNQNYPQTLAGSNNLQSNYYGNQPTPTSPNYTKNPPIAPKPLRKPDDPPELPPTSTHPLYSASTQDPPKMSLYTSANALSKNARDPWAREEQEKQAEMRREHVRAMREQQIKELMSIPNRTQQQEDHLRVLQLEREFQRRAMEEPEQEDEDTEKESSVSYTPPQTVPTTTPSTTTSTAAAKQEPPASILKPGAPVNSQPPPPEPQAPPPPERGSSYAVMSLRNKEGTKRVSFNDTSATPQPPPPERGSSYAVMSLRNKEGTKRVSFNDTSATPQPPTNLQIEETVREDPNSFIRQAETMLASPTTPTDASGTGVSTATPGVIGAQEVYKDPRTRRLAEQAQQKSQAPIPEKLSFKEKMKMFAMETGEAGSK</sequence>
<feature type="compositionally biased region" description="Polar residues" evidence="1">
    <location>
        <begin position="1541"/>
        <end position="1552"/>
    </location>
</feature>
<feature type="region of interest" description="Disordered" evidence="1">
    <location>
        <begin position="121"/>
        <end position="148"/>
    </location>
</feature>
<feature type="compositionally biased region" description="Polar residues" evidence="1">
    <location>
        <begin position="2148"/>
        <end position="2161"/>
    </location>
</feature>
<evidence type="ECO:0000256" key="1">
    <source>
        <dbReference type="SAM" id="MobiDB-lite"/>
    </source>
</evidence>
<dbReference type="PROSITE" id="PS51126">
    <property type="entry name" value="DILUTE"/>
    <property type="match status" value="1"/>
</dbReference>
<feature type="compositionally biased region" description="Polar residues" evidence="1">
    <location>
        <begin position="1451"/>
        <end position="1464"/>
    </location>
</feature>
<dbReference type="Proteomes" id="UP001458880">
    <property type="component" value="Unassembled WGS sequence"/>
</dbReference>
<dbReference type="CDD" id="cd15471">
    <property type="entry name" value="Myo5p-like_CBD_afadin"/>
    <property type="match status" value="1"/>
</dbReference>
<feature type="compositionally biased region" description="Polar residues" evidence="1">
    <location>
        <begin position="1888"/>
        <end position="1917"/>
    </location>
</feature>
<dbReference type="SMART" id="SM00228">
    <property type="entry name" value="PDZ"/>
    <property type="match status" value="1"/>
</dbReference>
<feature type="domain" description="Dilute" evidence="3">
    <location>
        <begin position="235"/>
        <end position="456"/>
    </location>
</feature>
<dbReference type="Pfam" id="PF01843">
    <property type="entry name" value="DIL"/>
    <property type="match status" value="1"/>
</dbReference>
<dbReference type="InterPro" id="IPR008984">
    <property type="entry name" value="SMAD_FHA_dom_sf"/>
</dbReference>
<keyword evidence="5" id="KW-1185">Reference proteome</keyword>
<dbReference type="PANTHER" id="PTHR10398:SF2">
    <property type="entry name" value="AFADIN"/>
    <property type="match status" value="1"/>
</dbReference>
<feature type="compositionally biased region" description="Basic and acidic residues" evidence="1">
    <location>
        <begin position="1966"/>
        <end position="1995"/>
    </location>
</feature>
<dbReference type="Pfam" id="PF00498">
    <property type="entry name" value="FHA"/>
    <property type="match status" value="1"/>
</dbReference>
<feature type="domain" description="PDZ" evidence="2">
    <location>
        <begin position="547"/>
        <end position="632"/>
    </location>
</feature>
<feature type="compositionally biased region" description="Basic and acidic residues" evidence="1">
    <location>
        <begin position="1771"/>
        <end position="1780"/>
    </location>
</feature>
<proteinExistence type="predicted"/>
<dbReference type="CDD" id="cd06789">
    <property type="entry name" value="PDZ_AFDN-like"/>
    <property type="match status" value="1"/>
</dbReference>
<dbReference type="InterPro" id="IPR000253">
    <property type="entry name" value="FHA_dom"/>
</dbReference>
<feature type="compositionally biased region" description="Pro residues" evidence="1">
    <location>
        <begin position="2081"/>
        <end position="2095"/>
    </location>
</feature>
<dbReference type="PROSITE" id="PS50106">
    <property type="entry name" value="PDZ"/>
    <property type="match status" value="1"/>
</dbReference>
<dbReference type="SUPFAM" id="SSF49879">
    <property type="entry name" value="SMAD/FHA domain"/>
    <property type="match status" value="1"/>
</dbReference>
<organism evidence="4 5">
    <name type="scientific">Popillia japonica</name>
    <name type="common">Japanese beetle</name>
    <dbReference type="NCBI Taxonomy" id="7064"/>
    <lineage>
        <taxon>Eukaryota</taxon>
        <taxon>Metazoa</taxon>
        <taxon>Ecdysozoa</taxon>
        <taxon>Arthropoda</taxon>
        <taxon>Hexapoda</taxon>
        <taxon>Insecta</taxon>
        <taxon>Pterygota</taxon>
        <taxon>Neoptera</taxon>
        <taxon>Endopterygota</taxon>
        <taxon>Coleoptera</taxon>
        <taxon>Polyphaga</taxon>
        <taxon>Scarabaeiformia</taxon>
        <taxon>Scarabaeidae</taxon>
        <taxon>Rutelinae</taxon>
        <taxon>Popillia</taxon>
    </lineage>
</organism>
<dbReference type="PANTHER" id="PTHR10398">
    <property type="entry name" value="AFADIN"/>
    <property type="match status" value="1"/>
</dbReference>
<feature type="compositionally biased region" description="Polar residues" evidence="1">
    <location>
        <begin position="1937"/>
        <end position="1964"/>
    </location>
</feature>
<name>A0AAW1HWT8_POPJA</name>
<dbReference type="EMBL" id="JASPKY010000831">
    <property type="protein sequence ID" value="KAK9681243.1"/>
    <property type="molecule type" value="Genomic_DNA"/>
</dbReference>
<dbReference type="SMART" id="SM01132">
    <property type="entry name" value="DIL"/>
    <property type="match status" value="1"/>
</dbReference>
<feature type="compositionally biased region" description="Polar residues" evidence="1">
    <location>
        <begin position="1691"/>
        <end position="1709"/>
    </location>
</feature>
<accession>A0AAW1HWT8</accession>
<feature type="compositionally biased region" description="Acidic residues" evidence="1">
    <location>
        <begin position="2028"/>
        <end position="2037"/>
    </location>
</feature>
<dbReference type="CDD" id="cd22711">
    <property type="entry name" value="FHA_AFDN"/>
    <property type="match status" value="1"/>
</dbReference>
<dbReference type="Pfam" id="PF00595">
    <property type="entry name" value="PDZ"/>
    <property type="match status" value="1"/>
</dbReference>
<dbReference type="InterPro" id="IPR001478">
    <property type="entry name" value="PDZ"/>
</dbReference>
<feature type="compositionally biased region" description="Basic and acidic residues" evidence="1">
    <location>
        <begin position="2007"/>
        <end position="2027"/>
    </location>
</feature>
<evidence type="ECO:0000313" key="4">
    <source>
        <dbReference type="EMBL" id="KAK9681243.1"/>
    </source>
</evidence>
<feature type="non-terminal residue" evidence="4">
    <location>
        <position position="1"/>
    </location>
</feature>
<feature type="region of interest" description="Disordered" evidence="1">
    <location>
        <begin position="1749"/>
        <end position="1788"/>
    </location>
</feature>
<dbReference type="GO" id="GO:0032880">
    <property type="term" value="P:regulation of protein localization"/>
    <property type="evidence" value="ECO:0007669"/>
    <property type="project" value="TreeGrafter"/>
</dbReference>
<dbReference type="FunFam" id="2.30.42.10:FF:000032">
    <property type="entry name" value="Afadin isoform A"/>
    <property type="match status" value="1"/>
</dbReference>
<feature type="compositionally biased region" description="Polar residues" evidence="1">
    <location>
        <begin position="1487"/>
        <end position="1518"/>
    </location>
</feature>
<feature type="region of interest" description="Disordered" evidence="1">
    <location>
        <begin position="1394"/>
        <end position="1464"/>
    </location>
</feature>
<feature type="compositionally biased region" description="Low complexity" evidence="1">
    <location>
        <begin position="1436"/>
        <end position="1450"/>
    </location>
</feature>
<dbReference type="GO" id="GO:0050839">
    <property type="term" value="F:cell adhesion molecule binding"/>
    <property type="evidence" value="ECO:0007669"/>
    <property type="project" value="TreeGrafter"/>
</dbReference>
<feature type="compositionally biased region" description="Polar residues" evidence="1">
    <location>
        <begin position="2186"/>
        <end position="2202"/>
    </location>
</feature>
<dbReference type="InterPro" id="IPR037977">
    <property type="entry name" value="CBD_Afadin"/>
</dbReference>
<dbReference type="InterPro" id="IPR002710">
    <property type="entry name" value="Dilute_dom"/>
</dbReference>
<dbReference type="InterPro" id="IPR036034">
    <property type="entry name" value="PDZ_sf"/>
</dbReference>
<evidence type="ECO:0000313" key="5">
    <source>
        <dbReference type="Proteomes" id="UP001458880"/>
    </source>
</evidence>
<feature type="compositionally biased region" description="Low complexity" evidence="1">
    <location>
        <begin position="2041"/>
        <end position="2061"/>
    </location>
</feature>
<feature type="region of interest" description="Disordered" evidence="1">
    <location>
        <begin position="1487"/>
        <end position="1552"/>
    </location>
</feature>
<reference evidence="4 5" key="1">
    <citation type="journal article" date="2024" name="BMC Genomics">
        <title>De novo assembly and annotation of Popillia japonica's genome with initial clues to its potential as an invasive pest.</title>
        <authorList>
            <person name="Cucini C."/>
            <person name="Boschi S."/>
            <person name="Funari R."/>
            <person name="Cardaioli E."/>
            <person name="Iannotti N."/>
            <person name="Marturano G."/>
            <person name="Paoli F."/>
            <person name="Bruttini M."/>
            <person name="Carapelli A."/>
            <person name="Frati F."/>
            <person name="Nardi F."/>
        </authorList>
    </citation>
    <scope>NUCLEOTIDE SEQUENCE [LARGE SCALE GENOMIC DNA]</scope>
    <source>
        <strain evidence="4">DMR45628</strain>
    </source>
</reference>
<feature type="region of interest" description="Disordered" evidence="1">
    <location>
        <begin position="1888"/>
        <end position="2161"/>
    </location>
</feature>
<dbReference type="GO" id="GO:0005912">
    <property type="term" value="C:adherens junction"/>
    <property type="evidence" value="ECO:0007669"/>
    <property type="project" value="TreeGrafter"/>
</dbReference>
<feature type="region of interest" description="Disordered" evidence="1">
    <location>
        <begin position="2186"/>
        <end position="2206"/>
    </location>
</feature>
<feature type="region of interest" description="Disordered" evidence="1">
    <location>
        <begin position="1672"/>
        <end position="1716"/>
    </location>
</feature>
<evidence type="ECO:0000259" key="3">
    <source>
        <dbReference type="PROSITE" id="PS51126"/>
    </source>
</evidence>
<dbReference type="SUPFAM" id="SSF50156">
    <property type="entry name" value="PDZ domain-like"/>
    <property type="match status" value="1"/>
</dbReference>
<dbReference type="InterPro" id="IPR028842">
    <property type="entry name" value="Afadin"/>
</dbReference>
<evidence type="ECO:0000259" key="2">
    <source>
        <dbReference type="PROSITE" id="PS50106"/>
    </source>
</evidence>
<dbReference type="Gene3D" id="2.60.200.20">
    <property type="match status" value="1"/>
</dbReference>
<dbReference type="Gene3D" id="2.30.42.10">
    <property type="match status" value="1"/>
</dbReference>
<gene>
    <name evidence="4" type="ORF">QE152_g38469</name>
</gene>